<dbReference type="OrthoDB" id="2870483at2"/>
<dbReference type="HOGENOM" id="CLU_111954_2_0_9"/>
<evidence type="ECO:0000313" key="3">
    <source>
        <dbReference type="EMBL" id="ERL64625.1"/>
    </source>
</evidence>
<protein>
    <recommendedName>
        <fullName evidence="2">Transcobalamin-like C-terminal domain-containing protein</fullName>
    </recommendedName>
</protein>
<dbReference type="EMBL" id="KI271595">
    <property type="protein sequence ID" value="ERL64625.1"/>
    <property type="molecule type" value="Genomic_DNA"/>
</dbReference>
<feature type="domain" description="Transcobalamin-like C-terminal" evidence="2">
    <location>
        <begin position="63"/>
        <end position="126"/>
    </location>
</feature>
<dbReference type="InterPro" id="IPR027954">
    <property type="entry name" value="Transcobalamin-like_C"/>
</dbReference>
<keyword evidence="1" id="KW-0732">Signal</keyword>
<proteinExistence type="predicted"/>
<reference evidence="4" key="1">
    <citation type="journal article" date="2013" name="Genome Announc.">
        <title>Whole-Genome Sequencing of Lactobacillus shenzhenensis Strain LY-73T.</title>
        <authorList>
            <person name="Lin Z."/>
            <person name="Liu Z."/>
            <person name="Yang R."/>
            <person name="Zou Y."/>
            <person name="Wan D."/>
            <person name="Chen J."/>
            <person name="Guo M."/>
            <person name="Zhao J."/>
            <person name="Fang C."/>
            <person name="Yang R."/>
            <person name="Liu F."/>
        </authorList>
    </citation>
    <scope>NUCLEOTIDE SEQUENCE [LARGE SCALE GENOMIC DNA]</scope>
    <source>
        <strain evidence="4">LY-73</strain>
    </source>
</reference>
<organism evidence="3 4">
    <name type="scientific">Schleiferilactobacillus shenzhenensis LY-73</name>
    <dbReference type="NCBI Taxonomy" id="1231336"/>
    <lineage>
        <taxon>Bacteria</taxon>
        <taxon>Bacillati</taxon>
        <taxon>Bacillota</taxon>
        <taxon>Bacilli</taxon>
        <taxon>Lactobacillales</taxon>
        <taxon>Lactobacillaceae</taxon>
        <taxon>Schleiferilactobacillus</taxon>
    </lineage>
</organism>
<feature type="chain" id="PRO_5004655559" description="Transcobalamin-like C-terminal domain-containing protein" evidence="1">
    <location>
        <begin position="29"/>
        <end position="130"/>
    </location>
</feature>
<dbReference type="Proteomes" id="UP000030647">
    <property type="component" value="Unassembled WGS sequence"/>
</dbReference>
<dbReference type="Pfam" id="PF14478">
    <property type="entry name" value="DUF4430"/>
    <property type="match status" value="1"/>
</dbReference>
<dbReference type="AlphaFoldDB" id="U4TMH6"/>
<dbReference type="eggNOG" id="ENOG5032Y2X">
    <property type="taxonomic scope" value="Bacteria"/>
</dbReference>
<dbReference type="PROSITE" id="PS51257">
    <property type="entry name" value="PROKAR_LIPOPROTEIN"/>
    <property type="match status" value="1"/>
</dbReference>
<evidence type="ECO:0000259" key="2">
    <source>
        <dbReference type="Pfam" id="PF14478"/>
    </source>
</evidence>
<dbReference type="Gene3D" id="2.170.130.30">
    <property type="match status" value="1"/>
</dbReference>
<evidence type="ECO:0000313" key="4">
    <source>
        <dbReference type="Proteomes" id="UP000030647"/>
    </source>
</evidence>
<evidence type="ECO:0000256" key="1">
    <source>
        <dbReference type="SAM" id="SignalP"/>
    </source>
</evidence>
<name>U4TMH6_9LACO</name>
<accession>U4TMH6</accession>
<feature type="signal peptide" evidence="1">
    <location>
        <begin position="1"/>
        <end position="28"/>
    </location>
</feature>
<sequence length="130" mass="14243">MVKKIVRNLLVLFGFVLLLSGCSTGASAQSQKKAPATVTVTYTLQQNKKTFAQKKIQVPKKDAVVLTGLKKGWHVKESKGFITSIAGKSQNVAKKTYWLYTVNGKMATKGASQEKVKARDRVVFNLAPTK</sequence>
<dbReference type="STRING" id="1231336.L248_0809"/>
<keyword evidence="4" id="KW-1185">Reference proteome</keyword>
<gene>
    <name evidence="3" type="ORF">L248_0809</name>
</gene>